<evidence type="ECO:0000313" key="2">
    <source>
        <dbReference type="Proteomes" id="UP000728185"/>
    </source>
</evidence>
<organism evidence="1 2">
    <name type="scientific">Fasciolopsis buskii</name>
    <dbReference type="NCBI Taxonomy" id="27845"/>
    <lineage>
        <taxon>Eukaryota</taxon>
        <taxon>Metazoa</taxon>
        <taxon>Spiralia</taxon>
        <taxon>Lophotrochozoa</taxon>
        <taxon>Platyhelminthes</taxon>
        <taxon>Trematoda</taxon>
        <taxon>Digenea</taxon>
        <taxon>Plagiorchiida</taxon>
        <taxon>Echinostomata</taxon>
        <taxon>Echinostomatoidea</taxon>
        <taxon>Fasciolidae</taxon>
        <taxon>Fasciolopsis</taxon>
    </lineage>
</organism>
<feature type="non-terminal residue" evidence="1">
    <location>
        <position position="217"/>
    </location>
</feature>
<name>A0A8E0VHF2_9TREM</name>
<evidence type="ECO:0000313" key="1">
    <source>
        <dbReference type="EMBL" id="KAA0193915.1"/>
    </source>
</evidence>
<dbReference type="AlphaFoldDB" id="A0A8E0VHF2"/>
<keyword evidence="2" id="KW-1185">Reference proteome</keyword>
<reference evidence="1" key="1">
    <citation type="submission" date="2019-05" db="EMBL/GenBank/DDBJ databases">
        <title>Annotation for the trematode Fasciolopsis buski.</title>
        <authorList>
            <person name="Choi Y.-J."/>
        </authorList>
    </citation>
    <scope>NUCLEOTIDE SEQUENCE</scope>
    <source>
        <strain evidence="1">HT</strain>
        <tissue evidence="1">Whole worm</tissue>
    </source>
</reference>
<comment type="caution">
    <text evidence="1">The sequence shown here is derived from an EMBL/GenBank/DDBJ whole genome shotgun (WGS) entry which is preliminary data.</text>
</comment>
<dbReference type="Proteomes" id="UP000728185">
    <property type="component" value="Unassembled WGS sequence"/>
</dbReference>
<gene>
    <name evidence="1" type="ORF">FBUS_00869</name>
</gene>
<protein>
    <submittedName>
        <fullName evidence="1">Uncharacterized protein</fullName>
    </submittedName>
</protein>
<sequence length="217" mass="24347">QLSALTATRGRHQLESVGSRTAHTNARRRFTQALLLLSQANGFLSKRTSVSGDVPEDPGCRLAHDGTNRDTEITDCANAPRTYQALLHDLTESVRGANYNQATNLVEQFWKSIVDQLQRHLIVKIKEEQINLVTKLCQLDWNRQCQGYRTPSMSYSGVNFDRNAFISKIIQHARHLIPESGSAQFTRLLSLLDSMLQADQNQVHASPDCKIPPNLVV</sequence>
<accession>A0A8E0VHF2</accession>
<dbReference type="EMBL" id="LUCM01004720">
    <property type="protein sequence ID" value="KAA0193915.1"/>
    <property type="molecule type" value="Genomic_DNA"/>
</dbReference>
<proteinExistence type="predicted"/>